<evidence type="ECO:0000256" key="1">
    <source>
        <dbReference type="PROSITE-ProRule" id="PRU00285"/>
    </source>
</evidence>
<evidence type="ECO:0000256" key="3">
    <source>
        <dbReference type="SAM" id="MobiDB-lite"/>
    </source>
</evidence>
<comment type="caution">
    <text evidence="5">The sequence shown here is derived from an EMBL/GenBank/DDBJ whole genome shotgun (WGS) entry which is preliminary data.</text>
</comment>
<dbReference type="InterPro" id="IPR008978">
    <property type="entry name" value="HSP20-like_chaperone"/>
</dbReference>
<accession>A0ABV9RHU8</accession>
<gene>
    <name evidence="5" type="ORF">ACFPEL_10070</name>
</gene>
<dbReference type="Pfam" id="PF00011">
    <property type="entry name" value="HSP20"/>
    <property type="match status" value="1"/>
</dbReference>
<proteinExistence type="inferred from homology"/>
<dbReference type="EMBL" id="JBHSIM010000020">
    <property type="protein sequence ID" value="MFC4832757.1"/>
    <property type="molecule type" value="Genomic_DNA"/>
</dbReference>
<evidence type="ECO:0000313" key="6">
    <source>
        <dbReference type="Proteomes" id="UP001595909"/>
    </source>
</evidence>
<dbReference type="CDD" id="cd06464">
    <property type="entry name" value="ACD_sHsps-like"/>
    <property type="match status" value="1"/>
</dbReference>
<name>A0ABV9RHU8_9PSEU</name>
<feature type="region of interest" description="Disordered" evidence="3">
    <location>
        <begin position="129"/>
        <end position="158"/>
    </location>
</feature>
<reference evidence="6" key="1">
    <citation type="journal article" date="2019" name="Int. J. Syst. Evol. Microbiol.">
        <title>The Global Catalogue of Microorganisms (GCM) 10K type strain sequencing project: providing services to taxonomists for standard genome sequencing and annotation.</title>
        <authorList>
            <consortium name="The Broad Institute Genomics Platform"/>
            <consortium name="The Broad Institute Genome Sequencing Center for Infectious Disease"/>
            <person name="Wu L."/>
            <person name="Ma J."/>
        </authorList>
    </citation>
    <scope>NUCLEOTIDE SEQUENCE [LARGE SCALE GENOMIC DNA]</scope>
    <source>
        <strain evidence="6">CCUG 50347</strain>
    </source>
</reference>
<feature type="domain" description="SHSP" evidence="4">
    <location>
        <begin position="22"/>
        <end position="132"/>
    </location>
</feature>
<dbReference type="InterPro" id="IPR002068">
    <property type="entry name" value="A-crystallin/Hsp20_dom"/>
</dbReference>
<dbReference type="PANTHER" id="PTHR11527">
    <property type="entry name" value="HEAT-SHOCK PROTEIN 20 FAMILY MEMBER"/>
    <property type="match status" value="1"/>
</dbReference>
<dbReference type="Proteomes" id="UP001595909">
    <property type="component" value="Unassembled WGS sequence"/>
</dbReference>
<dbReference type="InterPro" id="IPR031107">
    <property type="entry name" value="Small_HSP"/>
</dbReference>
<dbReference type="RefSeq" id="WP_274188332.1">
    <property type="nucleotide sequence ID" value="NZ_BAABHN010000020.1"/>
</dbReference>
<sequence length="158" mass="17164">MLLNYDPFDPFRALDRLAGSSRHQAVSGMPMDVYRAGDHFVASFDLPGVDPGSIDVSVEGNALTVTAARTAPSGNGDYLVAERPRGRYSRQLLLGRDLDTDRLHASYTDGVLTLTIPVAEKAKPRRIEIQHAGATTSIEGTTEKRAHEQQDTEEAPTS</sequence>
<protein>
    <submittedName>
        <fullName evidence="5">Hsp20/alpha crystallin family protein</fullName>
    </submittedName>
</protein>
<keyword evidence="6" id="KW-1185">Reference proteome</keyword>
<dbReference type="PROSITE" id="PS01031">
    <property type="entry name" value="SHSP"/>
    <property type="match status" value="1"/>
</dbReference>
<feature type="compositionally biased region" description="Basic and acidic residues" evidence="3">
    <location>
        <begin position="141"/>
        <end position="150"/>
    </location>
</feature>
<dbReference type="Gene3D" id="2.60.40.790">
    <property type="match status" value="1"/>
</dbReference>
<evidence type="ECO:0000259" key="4">
    <source>
        <dbReference type="PROSITE" id="PS01031"/>
    </source>
</evidence>
<evidence type="ECO:0000256" key="2">
    <source>
        <dbReference type="RuleBase" id="RU003616"/>
    </source>
</evidence>
<comment type="similarity">
    <text evidence="1 2">Belongs to the small heat shock protein (HSP20) family.</text>
</comment>
<organism evidence="5 6">
    <name type="scientific">Actinomycetospora chibensis</name>
    <dbReference type="NCBI Taxonomy" id="663606"/>
    <lineage>
        <taxon>Bacteria</taxon>
        <taxon>Bacillati</taxon>
        <taxon>Actinomycetota</taxon>
        <taxon>Actinomycetes</taxon>
        <taxon>Pseudonocardiales</taxon>
        <taxon>Pseudonocardiaceae</taxon>
        <taxon>Actinomycetospora</taxon>
    </lineage>
</organism>
<evidence type="ECO:0000313" key="5">
    <source>
        <dbReference type="EMBL" id="MFC4832757.1"/>
    </source>
</evidence>
<dbReference type="SUPFAM" id="SSF49764">
    <property type="entry name" value="HSP20-like chaperones"/>
    <property type="match status" value="1"/>
</dbReference>